<dbReference type="AlphaFoldDB" id="A0A8H6GBP0"/>
<feature type="region of interest" description="Disordered" evidence="1">
    <location>
        <begin position="1"/>
        <end position="28"/>
    </location>
</feature>
<accession>A0A8H6GBP0</accession>
<protein>
    <submittedName>
        <fullName evidence="2">Uncharacterized protein</fullName>
    </submittedName>
</protein>
<evidence type="ECO:0000313" key="3">
    <source>
        <dbReference type="Proteomes" id="UP000593570"/>
    </source>
</evidence>
<proteinExistence type="predicted"/>
<sequence length="92" mass="9799">MPSAADMPHPFANLQSTPPPSPSASTISDPNALEIENGERVFAARLITAVEKLVENKLSDNRPAGTENPEVKGDKSCAGRAITLAYKHVEET</sequence>
<dbReference type="EMBL" id="JACDXP010000014">
    <property type="protein sequence ID" value="KAF6515244.1"/>
    <property type="molecule type" value="Genomic_DNA"/>
</dbReference>
<gene>
    <name evidence="2" type="ORF">HZS61_005150</name>
</gene>
<evidence type="ECO:0000313" key="2">
    <source>
        <dbReference type="EMBL" id="KAF6515244.1"/>
    </source>
</evidence>
<dbReference type="Proteomes" id="UP000593570">
    <property type="component" value="Unassembled WGS sequence"/>
</dbReference>
<organism evidence="2 3">
    <name type="scientific">Fusarium oxysporum f. sp. conglutinans</name>
    <dbReference type="NCBI Taxonomy" id="100902"/>
    <lineage>
        <taxon>Eukaryota</taxon>
        <taxon>Fungi</taxon>
        <taxon>Dikarya</taxon>
        <taxon>Ascomycota</taxon>
        <taxon>Pezizomycotina</taxon>
        <taxon>Sordariomycetes</taxon>
        <taxon>Hypocreomycetidae</taxon>
        <taxon>Hypocreales</taxon>
        <taxon>Nectriaceae</taxon>
        <taxon>Fusarium</taxon>
        <taxon>Fusarium oxysporum species complex</taxon>
    </lineage>
</organism>
<evidence type="ECO:0000256" key="1">
    <source>
        <dbReference type="SAM" id="MobiDB-lite"/>
    </source>
</evidence>
<reference evidence="2 3" key="1">
    <citation type="journal article" date="2020" name="bioRxiv">
        <title>A chromosome-scale genome assembly for the Fusarium oxysporum strain Fo5176 to establish a model Arabidopsis-fungal pathosystem.</title>
        <authorList>
            <person name="Fokkens L."/>
            <person name="Guo L."/>
            <person name="Dora S."/>
            <person name="Wang B."/>
            <person name="Ye K."/>
            <person name="Sanchez-Rodriguez C."/>
            <person name="Croll D."/>
        </authorList>
    </citation>
    <scope>NUCLEOTIDE SEQUENCE [LARGE SCALE GENOMIC DNA]</scope>
    <source>
        <strain evidence="2 3">Fo5176</strain>
    </source>
</reference>
<comment type="caution">
    <text evidence="2">The sequence shown here is derived from an EMBL/GenBank/DDBJ whole genome shotgun (WGS) entry which is preliminary data.</text>
</comment>
<name>A0A8H6GBP0_FUSOX</name>